<dbReference type="Proteomes" id="UP000676336">
    <property type="component" value="Unassembled WGS sequence"/>
</dbReference>
<feature type="non-terminal residue" evidence="2">
    <location>
        <position position="1"/>
    </location>
</feature>
<protein>
    <submittedName>
        <fullName evidence="2">Uncharacterized protein</fullName>
    </submittedName>
</protein>
<evidence type="ECO:0000313" key="3">
    <source>
        <dbReference type="Proteomes" id="UP000676336"/>
    </source>
</evidence>
<sequence length="28" mass="3070">MDLPIRRSVLTQEGPKAGSQAKQAAERM</sequence>
<accession>A0A8S2TYG2</accession>
<dbReference type="EMBL" id="CAJOBI010038826">
    <property type="protein sequence ID" value="CAF4314225.1"/>
    <property type="molecule type" value="Genomic_DNA"/>
</dbReference>
<comment type="caution">
    <text evidence="2">The sequence shown here is derived from an EMBL/GenBank/DDBJ whole genome shotgun (WGS) entry which is preliminary data.</text>
</comment>
<feature type="region of interest" description="Disordered" evidence="1">
    <location>
        <begin position="1"/>
        <end position="28"/>
    </location>
</feature>
<reference evidence="2" key="1">
    <citation type="submission" date="2021-02" db="EMBL/GenBank/DDBJ databases">
        <authorList>
            <person name="Nowell W R."/>
        </authorList>
    </citation>
    <scope>NUCLEOTIDE SEQUENCE</scope>
</reference>
<gene>
    <name evidence="2" type="ORF">SMN809_LOCUS26670</name>
</gene>
<name>A0A8S2TYG2_9BILA</name>
<dbReference type="AlphaFoldDB" id="A0A8S2TYG2"/>
<proteinExistence type="predicted"/>
<evidence type="ECO:0000256" key="1">
    <source>
        <dbReference type="SAM" id="MobiDB-lite"/>
    </source>
</evidence>
<evidence type="ECO:0000313" key="2">
    <source>
        <dbReference type="EMBL" id="CAF4314225.1"/>
    </source>
</evidence>
<organism evidence="2 3">
    <name type="scientific">Rotaria magnacalcarata</name>
    <dbReference type="NCBI Taxonomy" id="392030"/>
    <lineage>
        <taxon>Eukaryota</taxon>
        <taxon>Metazoa</taxon>
        <taxon>Spiralia</taxon>
        <taxon>Gnathifera</taxon>
        <taxon>Rotifera</taxon>
        <taxon>Eurotatoria</taxon>
        <taxon>Bdelloidea</taxon>
        <taxon>Philodinida</taxon>
        <taxon>Philodinidae</taxon>
        <taxon>Rotaria</taxon>
    </lineage>
</organism>